<comment type="caution">
    <text evidence="3">The sequence shown here is derived from an EMBL/GenBank/DDBJ whole genome shotgun (WGS) entry which is preliminary data.</text>
</comment>
<evidence type="ECO:0000313" key="4">
    <source>
        <dbReference type="Proteomes" id="UP000541444"/>
    </source>
</evidence>
<dbReference type="Gene3D" id="3.40.50.720">
    <property type="entry name" value="NAD(P)-binding Rossmann-like Domain"/>
    <property type="match status" value="1"/>
</dbReference>
<sequence length="138" mass="14908">MIPMKKGSIILMASVAPVSNGIMPHAYKVSKHTMVVLTKNLCIELGASGTRVNCISPYGIVTPMVMGHLTMEASRVEELVYQSTNLKGTIWKANDIVEAPMYLASDESRYVSGINLVVDGGYSTTNPSINMVLRDSVS</sequence>
<dbReference type="PRINTS" id="PR00081">
    <property type="entry name" value="GDHRDH"/>
</dbReference>
<evidence type="ECO:0000313" key="3">
    <source>
        <dbReference type="EMBL" id="KAF6165818.1"/>
    </source>
</evidence>
<dbReference type="EMBL" id="JACGCM010000816">
    <property type="protein sequence ID" value="KAF6165818.1"/>
    <property type="molecule type" value="Genomic_DNA"/>
</dbReference>
<evidence type="ECO:0000256" key="2">
    <source>
        <dbReference type="ARBA" id="ARBA00023002"/>
    </source>
</evidence>
<accession>A0A7J7NG20</accession>
<dbReference type="SUPFAM" id="SSF51735">
    <property type="entry name" value="NAD(P)-binding Rossmann-fold domains"/>
    <property type="match status" value="1"/>
</dbReference>
<keyword evidence="4" id="KW-1185">Reference proteome</keyword>
<protein>
    <submittedName>
        <fullName evidence="3">Uncharacterized protein</fullName>
    </submittedName>
</protein>
<keyword evidence="2" id="KW-0560">Oxidoreductase</keyword>
<proteinExistence type="inferred from homology"/>
<dbReference type="OrthoDB" id="294295at2759"/>
<gene>
    <name evidence="3" type="ORF">GIB67_012715</name>
</gene>
<dbReference type="Proteomes" id="UP000541444">
    <property type="component" value="Unassembled WGS sequence"/>
</dbReference>
<dbReference type="Pfam" id="PF13561">
    <property type="entry name" value="adh_short_C2"/>
    <property type="match status" value="1"/>
</dbReference>
<name>A0A7J7NG20_9MAGN</name>
<dbReference type="InterPro" id="IPR036291">
    <property type="entry name" value="NAD(P)-bd_dom_sf"/>
</dbReference>
<dbReference type="AlphaFoldDB" id="A0A7J7NG20"/>
<reference evidence="3 4" key="1">
    <citation type="journal article" date="2020" name="IScience">
        <title>Genome Sequencing of the Endangered Kingdonia uniflora (Circaeasteraceae, Ranunculales) Reveals Potential Mechanisms of Evolutionary Specialization.</title>
        <authorList>
            <person name="Sun Y."/>
            <person name="Deng T."/>
            <person name="Zhang A."/>
            <person name="Moore M.J."/>
            <person name="Landis J.B."/>
            <person name="Lin N."/>
            <person name="Zhang H."/>
            <person name="Zhang X."/>
            <person name="Huang J."/>
            <person name="Zhang X."/>
            <person name="Sun H."/>
            <person name="Wang H."/>
        </authorList>
    </citation>
    <scope>NUCLEOTIDE SEQUENCE [LARGE SCALE GENOMIC DNA]</scope>
    <source>
        <strain evidence="3">TB1705</strain>
        <tissue evidence="3">Leaf</tissue>
    </source>
</reference>
<dbReference type="InterPro" id="IPR002347">
    <property type="entry name" value="SDR_fam"/>
</dbReference>
<comment type="similarity">
    <text evidence="1">Belongs to the short-chain dehydrogenases/reductases (SDR) family.</text>
</comment>
<organism evidence="3 4">
    <name type="scientific">Kingdonia uniflora</name>
    <dbReference type="NCBI Taxonomy" id="39325"/>
    <lineage>
        <taxon>Eukaryota</taxon>
        <taxon>Viridiplantae</taxon>
        <taxon>Streptophyta</taxon>
        <taxon>Embryophyta</taxon>
        <taxon>Tracheophyta</taxon>
        <taxon>Spermatophyta</taxon>
        <taxon>Magnoliopsida</taxon>
        <taxon>Ranunculales</taxon>
        <taxon>Circaeasteraceae</taxon>
        <taxon>Kingdonia</taxon>
    </lineage>
</organism>
<dbReference type="PANTHER" id="PTHR43180">
    <property type="entry name" value="3-OXOACYL-(ACYL-CARRIER-PROTEIN) REDUCTASE (AFU_ORTHOLOGUE AFUA_6G11210)"/>
    <property type="match status" value="1"/>
</dbReference>
<evidence type="ECO:0000256" key="1">
    <source>
        <dbReference type="ARBA" id="ARBA00006484"/>
    </source>
</evidence>
<dbReference type="PANTHER" id="PTHR43180:SF45">
    <property type="entry name" value="SECOISOLARICIRESINOL DEHYDROGENASE-LIKE ISOFORM X1"/>
    <property type="match status" value="1"/>
</dbReference>
<dbReference type="GO" id="GO:0016491">
    <property type="term" value="F:oxidoreductase activity"/>
    <property type="evidence" value="ECO:0007669"/>
    <property type="project" value="UniProtKB-KW"/>
</dbReference>